<evidence type="ECO:0000313" key="6">
    <source>
        <dbReference type="EMBL" id="ATB69060.1"/>
    </source>
</evidence>
<evidence type="ECO:0000256" key="4">
    <source>
        <dbReference type="ARBA" id="ARBA00023172"/>
    </source>
</evidence>
<comment type="similarity">
    <text evidence="1">Belongs to the 'phage' integrase family.</text>
</comment>
<dbReference type="PROSITE" id="PS51898">
    <property type="entry name" value="TYR_RECOMBINASE"/>
    <property type="match status" value="1"/>
</dbReference>
<dbReference type="RefSeq" id="WP_096046189.1">
    <property type="nucleotide sequence ID" value="NZ_CP023275.1"/>
</dbReference>
<dbReference type="Proteomes" id="UP000217349">
    <property type="component" value="Chromosome"/>
</dbReference>
<dbReference type="InterPro" id="IPR010998">
    <property type="entry name" value="Integrase_recombinase_N"/>
</dbReference>
<gene>
    <name evidence="6" type="ORF">SJPD1_0948</name>
</gene>
<feature type="domain" description="Tyr recombinase" evidence="5">
    <location>
        <begin position="186"/>
        <end position="362"/>
    </location>
</feature>
<proteinExistence type="inferred from homology"/>
<keyword evidence="3" id="KW-0238">DNA-binding</keyword>
<dbReference type="PANTHER" id="PTHR30629:SF2">
    <property type="entry name" value="PROPHAGE INTEGRASE INTS-RELATED"/>
    <property type="match status" value="1"/>
</dbReference>
<dbReference type="GO" id="GO:0015074">
    <property type="term" value="P:DNA integration"/>
    <property type="evidence" value="ECO:0007669"/>
    <property type="project" value="UniProtKB-KW"/>
</dbReference>
<evidence type="ECO:0000313" key="7">
    <source>
        <dbReference type="Proteomes" id="UP000217349"/>
    </source>
</evidence>
<sequence length="370" mass="42301">MAVDRSQFVNIVDKGLRANSDFTKFYINFKKNNKLKQIALDFTSRDWDKRTRISMAKKCLAEEYEKDIGLKVSFTENSPLNVVADIYFETVCNGKADWTNERLNAYNLYCRKGIGKKKIKDIKILDIDRLRKEMETKGHSKQTANGCSPRTIKKVLMQSLKPVLQYAIDNKVISDMPKINIPKQNRQKKIVSDAGTKLALLYKTIFALYEDDAFYRALFLFALYGRRWNEIRTLKWTDINFLDNTYTIRADNNKISIDQTYDLPTPIAEALSHIKSHSGLVFESPITNKELFTPKKQLAKIKEASQIKELTMHYFRHILVSAMGESGVAGTVLSASLGHTNLDTVNQFYLSANHKKSSATANKAIEELLS</sequence>
<dbReference type="OrthoDB" id="5346897at2"/>
<dbReference type="GO" id="GO:0003677">
    <property type="term" value="F:DNA binding"/>
    <property type="evidence" value="ECO:0007669"/>
    <property type="project" value="UniProtKB-KW"/>
</dbReference>
<dbReference type="Pfam" id="PF00589">
    <property type="entry name" value="Phage_integrase"/>
    <property type="match status" value="1"/>
</dbReference>
<dbReference type="InterPro" id="IPR011010">
    <property type="entry name" value="DNA_brk_join_enz"/>
</dbReference>
<dbReference type="EMBL" id="CP023275">
    <property type="protein sequence ID" value="ATB69060.1"/>
    <property type="molecule type" value="Genomic_DNA"/>
</dbReference>
<evidence type="ECO:0000259" key="5">
    <source>
        <dbReference type="PROSITE" id="PS51898"/>
    </source>
</evidence>
<dbReference type="Gene3D" id="1.10.150.130">
    <property type="match status" value="1"/>
</dbReference>
<dbReference type="InterPro" id="IPR050808">
    <property type="entry name" value="Phage_Integrase"/>
</dbReference>
<dbReference type="InterPro" id="IPR002104">
    <property type="entry name" value="Integrase_catalytic"/>
</dbReference>
<evidence type="ECO:0000256" key="2">
    <source>
        <dbReference type="ARBA" id="ARBA00022908"/>
    </source>
</evidence>
<evidence type="ECO:0000256" key="1">
    <source>
        <dbReference type="ARBA" id="ARBA00008857"/>
    </source>
</evidence>
<accession>A0A290HTS6</accession>
<dbReference type="AlphaFoldDB" id="A0A290HTS6"/>
<protein>
    <submittedName>
        <fullName evidence="6">Prophage integrase IntA</fullName>
    </submittedName>
</protein>
<evidence type="ECO:0000256" key="3">
    <source>
        <dbReference type="ARBA" id="ARBA00023125"/>
    </source>
</evidence>
<keyword evidence="2" id="KW-0229">DNA integration</keyword>
<reference evidence="7" key="1">
    <citation type="submission" date="2017-09" db="EMBL/GenBank/DDBJ databases">
        <title>The complete genome of Sulfurospirillum sp. JPD-1.</title>
        <authorList>
            <person name="Goris T."/>
        </authorList>
    </citation>
    <scope>NUCLEOTIDE SEQUENCE [LARGE SCALE GENOMIC DNA]</scope>
    <source>
        <strain evidence="7">JPD-1</strain>
    </source>
</reference>
<dbReference type="KEGG" id="sulj:SJPD1_0948"/>
<keyword evidence="4" id="KW-0233">DNA recombination</keyword>
<name>A0A290HTS6_9BACT</name>
<dbReference type="PANTHER" id="PTHR30629">
    <property type="entry name" value="PROPHAGE INTEGRASE"/>
    <property type="match status" value="1"/>
</dbReference>
<organism evidence="6 7">
    <name type="scientific">Sulfurospirillum diekertiae</name>
    <dbReference type="NCBI Taxonomy" id="1854492"/>
    <lineage>
        <taxon>Bacteria</taxon>
        <taxon>Pseudomonadati</taxon>
        <taxon>Campylobacterota</taxon>
        <taxon>Epsilonproteobacteria</taxon>
        <taxon>Campylobacterales</taxon>
        <taxon>Sulfurospirillaceae</taxon>
        <taxon>Sulfurospirillum</taxon>
    </lineage>
</organism>
<dbReference type="GO" id="GO:0006310">
    <property type="term" value="P:DNA recombination"/>
    <property type="evidence" value="ECO:0007669"/>
    <property type="project" value="UniProtKB-KW"/>
</dbReference>
<dbReference type="SUPFAM" id="SSF56349">
    <property type="entry name" value="DNA breaking-rejoining enzymes"/>
    <property type="match status" value="1"/>
</dbReference>
<dbReference type="Gene3D" id="1.10.443.10">
    <property type="entry name" value="Intergrase catalytic core"/>
    <property type="match status" value="1"/>
</dbReference>
<dbReference type="InterPro" id="IPR013762">
    <property type="entry name" value="Integrase-like_cat_sf"/>
</dbReference>